<name>A0A2V2N3F6_9EURY</name>
<dbReference type="InterPro" id="IPR054353">
    <property type="entry name" value="IstA-like_C"/>
</dbReference>
<dbReference type="Pfam" id="PF22483">
    <property type="entry name" value="Mu-transpos_C_2"/>
    <property type="match status" value="1"/>
</dbReference>
<evidence type="ECO:0000313" key="2">
    <source>
        <dbReference type="EMBL" id="PWR73110.1"/>
    </source>
</evidence>
<dbReference type="RefSeq" id="WP_109941270.1">
    <property type="nucleotide sequence ID" value="NZ_CP176366.1"/>
</dbReference>
<comment type="caution">
    <text evidence="2">The sequence shown here is derived from an EMBL/GenBank/DDBJ whole genome shotgun (WGS) entry which is preliminary data.</text>
</comment>
<dbReference type="AlphaFoldDB" id="A0A2V2N3F6"/>
<proteinExistence type="predicted"/>
<organism evidence="2 3">
    <name type="scientific">Methanospirillum stamsii</name>
    <dbReference type="NCBI Taxonomy" id="1277351"/>
    <lineage>
        <taxon>Archaea</taxon>
        <taxon>Methanobacteriati</taxon>
        <taxon>Methanobacteriota</taxon>
        <taxon>Stenosarchaea group</taxon>
        <taxon>Methanomicrobia</taxon>
        <taxon>Methanomicrobiales</taxon>
        <taxon>Methanospirillaceae</taxon>
        <taxon>Methanospirillum</taxon>
    </lineage>
</organism>
<dbReference type="OrthoDB" id="132625at2157"/>
<dbReference type="Proteomes" id="UP000245934">
    <property type="component" value="Unassembled WGS sequence"/>
</dbReference>
<dbReference type="EMBL" id="QGMZ01000022">
    <property type="protein sequence ID" value="PWR73110.1"/>
    <property type="molecule type" value="Genomic_DNA"/>
</dbReference>
<feature type="domain" description="Transposase for insertion sequence element IS21-like C-terminal" evidence="1">
    <location>
        <begin position="11"/>
        <end position="81"/>
    </location>
</feature>
<keyword evidence="3" id="KW-1185">Reference proteome</keyword>
<protein>
    <recommendedName>
        <fullName evidence="1">Transposase for insertion sequence element IS21-like C-terminal domain-containing protein</fullName>
    </recommendedName>
</protein>
<accession>A0A2V2N3F6</accession>
<evidence type="ECO:0000259" key="1">
    <source>
        <dbReference type="Pfam" id="PF22483"/>
    </source>
</evidence>
<dbReference type="GeneID" id="97610921"/>
<reference evidence="2 3" key="1">
    <citation type="submission" date="2018-05" db="EMBL/GenBank/DDBJ databases">
        <title>Draft genome of Methanospirillum stamsii Pt1.</title>
        <authorList>
            <person name="Dueholm M.S."/>
            <person name="Nielsen P.H."/>
            <person name="Bakmann L.F."/>
            <person name="Otzen D.E."/>
        </authorList>
    </citation>
    <scope>NUCLEOTIDE SEQUENCE [LARGE SCALE GENOMIC DNA]</scope>
    <source>
        <strain evidence="2 3">Pt1</strain>
    </source>
</reference>
<evidence type="ECO:0000313" key="3">
    <source>
        <dbReference type="Proteomes" id="UP000245934"/>
    </source>
</evidence>
<gene>
    <name evidence="2" type="ORF">DLD82_11505</name>
</gene>
<sequence length="199" mass="22918">MKDEQNSLLPLPSLEYSNVLTKPAKISKYSFVSFDRNYYSVPDSYRQKRILLKIYQDRIDLVSGPELIASHKRLHGKGQYSLNICHFLKTFERKPGSLMHSKVIQQAPDTLQNLYKSHYLDRPLDFIQILSLTEECSLDELIAVIEKLQKIHVSPECATIRMVLNKDVVQAVESLEVYDLINVQEPDLTVYDCVVECVA</sequence>